<dbReference type="InterPro" id="IPR007324">
    <property type="entry name" value="Sugar-bd_dom_put"/>
</dbReference>
<evidence type="ECO:0000256" key="4">
    <source>
        <dbReference type="ARBA" id="ARBA00023163"/>
    </source>
</evidence>
<dbReference type="OrthoDB" id="9793820at2"/>
<dbReference type="STRING" id="426128.SAMN05660297_03362"/>
<dbReference type="SUPFAM" id="SSF100950">
    <property type="entry name" value="NagB/RpiA/CoA transferase-like"/>
    <property type="match status" value="1"/>
</dbReference>
<comment type="similarity">
    <text evidence="1">Belongs to the SorC transcriptional regulatory family.</text>
</comment>
<dbReference type="AlphaFoldDB" id="A0A1I0GVZ0"/>
<accession>A0A1I0GVZ0</accession>
<protein>
    <submittedName>
        <fullName evidence="7">Central glycolytic genes regulator</fullName>
    </submittedName>
</protein>
<dbReference type="Proteomes" id="UP000199568">
    <property type="component" value="Unassembled WGS sequence"/>
</dbReference>
<evidence type="ECO:0000313" key="7">
    <source>
        <dbReference type="EMBL" id="SET74674.1"/>
    </source>
</evidence>
<keyword evidence="8" id="KW-1185">Reference proteome</keyword>
<dbReference type="InterPro" id="IPR036390">
    <property type="entry name" value="WH_DNA-bd_sf"/>
</dbReference>
<evidence type="ECO:0000259" key="6">
    <source>
        <dbReference type="Pfam" id="PF21715"/>
    </source>
</evidence>
<keyword evidence="2" id="KW-0805">Transcription regulation</keyword>
<dbReference type="GO" id="GO:0003677">
    <property type="term" value="F:DNA binding"/>
    <property type="evidence" value="ECO:0007669"/>
    <property type="project" value="UniProtKB-KW"/>
</dbReference>
<keyword evidence="3" id="KW-0238">DNA-binding</keyword>
<evidence type="ECO:0000256" key="2">
    <source>
        <dbReference type="ARBA" id="ARBA00023015"/>
    </source>
</evidence>
<dbReference type="Pfam" id="PF04198">
    <property type="entry name" value="Sugar-bind"/>
    <property type="match status" value="1"/>
</dbReference>
<sequence>MENIIELQKKIIPEALNLLEKRYNILKNIYALQPIGRRGLSNNLFIGERIIRTEVEILKDLGLIDISPAGMSVTSQGVNIIESLQEYIYKLRGIKDIEEKLKKKLNIHEVKVVPGNLEENQYMMVDLGKTTAALILSKIHDNSIIGVTGGSTMAAVAHGIEKPSKSNNVIVLPARGGIGKEVESQANTIAAEMARRLKCQYQLLHASDTLGQQALESILQDPEIQKVTNVIKTADLLVFGIGRADTMADRRDLSPEVIEKLNSHKAVAEAFGFYFTREGDIVYEMKTVGISYCDFQRISTVIGVAGGANKAEAIVAISKLKKSMILVTDEGAAVEILEKY</sequence>
<evidence type="ECO:0000259" key="5">
    <source>
        <dbReference type="Pfam" id="PF04198"/>
    </source>
</evidence>
<dbReference type="InterPro" id="IPR036388">
    <property type="entry name" value="WH-like_DNA-bd_sf"/>
</dbReference>
<evidence type="ECO:0000256" key="1">
    <source>
        <dbReference type="ARBA" id="ARBA00010466"/>
    </source>
</evidence>
<name>A0A1I0GVZ0_9FIRM</name>
<organism evidence="7 8">
    <name type="scientific">Natronincola peptidivorans</name>
    <dbReference type="NCBI Taxonomy" id="426128"/>
    <lineage>
        <taxon>Bacteria</taxon>
        <taxon>Bacillati</taxon>
        <taxon>Bacillota</taxon>
        <taxon>Clostridia</taxon>
        <taxon>Peptostreptococcales</taxon>
        <taxon>Natronincolaceae</taxon>
        <taxon>Natronincola</taxon>
    </lineage>
</organism>
<reference evidence="7 8" key="1">
    <citation type="submission" date="2016-10" db="EMBL/GenBank/DDBJ databases">
        <authorList>
            <person name="de Groot N.N."/>
        </authorList>
    </citation>
    <scope>NUCLEOTIDE SEQUENCE [LARGE SCALE GENOMIC DNA]</scope>
    <source>
        <strain evidence="7 8">DSM 18979</strain>
    </source>
</reference>
<dbReference type="PANTHER" id="PTHR34294">
    <property type="entry name" value="TRANSCRIPTIONAL REGULATOR-RELATED"/>
    <property type="match status" value="1"/>
</dbReference>
<keyword evidence="4" id="KW-0804">Transcription</keyword>
<dbReference type="EMBL" id="FOHU01000026">
    <property type="protein sequence ID" value="SET74674.1"/>
    <property type="molecule type" value="Genomic_DNA"/>
</dbReference>
<dbReference type="GO" id="GO:0030246">
    <property type="term" value="F:carbohydrate binding"/>
    <property type="evidence" value="ECO:0007669"/>
    <property type="project" value="InterPro"/>
</dbReference>
<dbReference type="InterPro" id="IPR051054">
    <property type="entry name" value="SorC_transcr_regulators"/>
</dbReference>
<evidence type="ECO:0000256" key="3">
    <source>
        <dbReference type="ARBA" id="ARBA00023125"/>
    </source>
</evidence>
<gene>
    <name evidence="7" type="ORF">SAMN05660297_03362</name>
</gene>
<dbReference type="InterPro" id="IPR048715">
    <property type="entry name" value="CggR_N"/>
</dbReference>
<dbReference type="Gene3D" id="3.40.50.1360">
    <property type="match status" value="1"/>
</dbReference>
<dbReference type="SUPFAM" id="SSF46785">
    <property type="entry name" value="Winged helix' DNA-binding domain"/>
    <property type="match status" value="1"/>
</dbReference>
<dbReference type="InterPro" id="IPR037171">
    <property type="entry name" value="NagB/RpiA_transferase-like"/>
</dbReference>
<proteinExistence type="inferred from homology"/>
<dbReference type="RefSeq" id="WP_090446647.1">
    <property type="nucleotide sequence ID" value="NZ_FOHU01000026.1"/>
</dbReference>
<dbReference type="PANTHER" id="PTHR34294:SF5">
    <property type="entry name" value="CENTRAL GLYCOLYTIC GENES REGULATOR"/>
    <property type="match status" value="1"/>
</dbReference>
<evidence type="ECO:0000313" key="8">
    <source>
        <dbReference type="Proteomes" id="UP000199568"/>
    </source>
</evidence>
<feature type="domain" description="CggR N-terminal DNA binding" evidence="6">
    <location>
        <begin position="19"/>
        <end position="87"/>
    </location>
</feature>
<dbReference type="Pfam" id="PF21715">
    <property type="entry name" value="CggR_N"/>
    <property type="match status" value="1"/>
</dbReference>
<feature type="domain" description="Sugar-binding" evidence="5">
    <location>
        <begin position="93"/>
        <end position="338"/>
    </location>
</feature>
<dbReference type="Gene3D" id="1.10.10.10">
    <property type="entry name" value="Winged helix-like DNA-binding domain superfamily/Winged helix DNA-binding domain"/>
    <property type="match status" value="1"/>
</dbReference>